<dbReference type="Pfam" id="PF02581">
    <property type="entry name" value="TMP-TENI"/>
    <property type="match status" value="1"/>
</dbReference>
<dbReference type="PANTHER" id="PTHR20857:SF15">
    <property type="entry name" value="THIAMINE-PHOSPHATE SYNTHASE"/>
    <property type="match status" value="1"/>
</dbReference>
<name>A0ABR9AKD9_9BACT</name>
<evidence type="ECO:0000259" key="3">
    <source>
        <dbReference type="Pfam" id="PF02581"/>
    </source>
</evidence>
<reference evidence="4 5" key="1">
    <citation type="submission" date="2020-09" db="EMBL/GenBank/DDBJ databases">
        <title>Echinicola sp. CAU 1574 isolated from sand of Sido Beach.</title>
        <authorList>
            <person name="Kim W."/>
        </authorList>
    </citation>
    <scope>NUCLEOTIDE SEQUENCE [LARGE SCALE GENOMIC DNA]</scope>
    <source>
        <strain evidence="4 5">CAU 1574</strain>
    </source>
</reference>
<dbReference type="Proteomes" id="UP000647133">
    <property type="component" value="Unassembled WGS sequence"/>
</dbReference>
<keyword evidence="2" id="KW-0784">Thiamine biosynthesis</keyword>
<evidence type="ECO:0000313" key="4">
    <source>
        <dbReference type="EMBL" id="MBD8489241.1"/>
    </source>
</evidence>
<sequence>MMEFILITDPGQVNEEVKSLIQFMDQGLTKLHIRKPEWPPEQIKKLIKDIPSQYHQQISLHGNVSLAEELGIGYCHFKSHQNIVNTHLRISKSFHYLDDLLDPQNNKLDYGFFSPVYDSVSKQNYRPLLSQEEITSWLKLNKLSFSLIALGGILPSKVLEVKIMGFDGVAVLGSIWKHHSTKDRFNEFLNFQKEINDVQ</sequence>
<keyword evidence="5" id="KW-1185">Reference proteome</keyword>
<dbReference type="PANTHER" id="PTHR20857">
    <property type="entry name" value="THIAMINE-PHOSPHATE PYROPHOSPHORYLASE"/>
    <property type="match status" value="1"/>
</dbReference>
<gene>
    <name evidence="4" type="ORF">IFO69_10840</name>
</gene>
<comment type="pathway">
    <text evidence="1">Cofactor biosynthesis; thiamine diphosphate biosynthesis.</text>
</comment>
<dbReference type="CDD" id="cd00564">
    <property type="entry name" value="TMP_TenI"/>
    <property type="match status" value="1"/>
</dbReference>
<proteinExistence type="predicted"/>
<dbReference type="EMBL" id="JACYTQ010000003">
    <property type="protein sequence ID" value="MBD8489241.1"/>
    <property type="molecule type" value="Genomic_DNA"/>
</dbReference>
<dbReference type="InterPro" id="IPR013785">
    <property type="entry name" value="Aldolase_TIM"/>
</dbReference>
<evidence type="ECO:0000313" key="5">
    <source>
        <dbReference type="Proteomes" id="UP000647133"/>
    </source>
</evidence>
<feature type="domain" description="Thiamine phosphate synthase/TenI" evidence="3">
    <location>
        <begin position="5"/>
        <end position="175"/>
    </location>
</feature>
<evidence type="ECO:0000256" key="2">
    <source>
        <dbReference type="ARBA" id="ARBA00022977"/>
    </source>
</evidence>
<evidence type="ECO:0000256" key="1">
    <source>
        <dbReference type="ARBA" id="ARBA00004948"/>
    </source>
</evidence>
<organism evidence="4 5">
    <name type="scientific">Echinicola arenosa</name>
    <dbReference type="NCBI Taxonomy" id="2774144"/>
    <lineage>
        <taxon>Bacteria</taxon>
        <taxon>Pseudomonadati</taxon>
        <taxon>Bacteroidota</taxon>
        <taxon>Cytophagia</taxon>
        <taxon>Cytophagales</taxon>
        <taxon>Cyclobacteriaceae</taxon>
        <taxon>Echinicola</taxon>
    </lineage>
</organism>
<comment type="caution">
    <text evidence="4">The sequence shown here is derived from an EMBL/GenBank/DDBJ whole genome shotgun (WGS) entry which is preliminary data.</text>
</comment>
<accession>A0ABR9AKD9</accession>
<protein>
    <submittedName>
        <fullName evidence="4">Thiamine phosphate synthase</fullName>
    </submittedName>
</protein>
<dbReference type="Gene3D" id="3.20.20.70">
    <property type="entry name" value="Aldolase class I"/>
    <property type="match status" value="1"/>
</dbReference>
<dbReference type="InterPro" id="IPR022998">
    <property type="entry name" value="ThiamineP_synth_TenI"/>
</dbReference>
<dbReference type="RefSeq" id="WP_192010126.1">
    <property type="nucleotide sequence ID" value="NZ_JACYTQ010000003.1"/>
</dbReference>
<dbReference type="SUPFAM" id="SSF51391">
    <property type="entry name" value="Thiamin phosphate synthase"/>
    <property type="match status" value="1"/>
</dbReference>
<dbReference type="InterPro" id="IPR036206">
    <property type="entry name" value="ThiamineP_synth_sf"/>
</dbReference>